<dbReference type="InterPro" id="IPR032443">
    <property type="entry name" value="RAWUL"/>
</dbReference>
<protein>
    <submittedName>
        <fullName evidence="10">Posterior sex combs protein</fullName>
    </submittedName>
</protein>
<feature type="compositionally biased region" description="Polar residues" evidence="7">
    <location>
        <begin position="830"/>
        <end position="849"/>
    </location>
</feature>
<feature type="compositionally biased region" description="Polar residues" evidence="7">
    <location>
        <begin position="567"/>
        <end position="584"/>
    </location>
</feature>
<evidence type="ECO:0000256" key="6">
    <source>
        <dbReference type="PROSITE-ProRule" id="PRU00175"/>
    </source>
</evidence>
<evidence type="ECO:0000256" key="4">
    <source>
        <dbReference type="ARBA" id="ARBA00022833"/>
    </source>
</evidence>
<feature type="compositionally biased region" description="Low complexity" evidence="7">
    <location>
        <begin position="801"/>
        <end position="829"/>
    </location>
</feature>
<dbReference type="Proteomes" id="UP000095285">
    <property type="component" value="Unassembled WGS sequence"/>
</dbReference>
<evidence type="ECO:0000259" key="8">
    <source>
        <dbReference type="PROSITE" id="PS50089"/>
    </source>
</evidence>
<dbReference type="eggNOG" id="KOG2660">
    <property type="taxonomic scope" value="Eukaryota"/>
</dbReference>
<dbReference type="InterPro" id="IPR018957">
    <property type="entry name" value="Znf_C3HC4_RING-type"/>
</dbReference>
<dbReference type="PANTHER" id="PTHR10825">
    <property type="entry name" value="RING FINGER DOMAIN-CONTAINING, POLYCOMB GROUP COMPONENT"/>
    <property type="match status" value="1"/>
</dbReference>
<organism evidence="9 10">
    <name type="scientific">Loa loa</name>
    <name type="common">Eye worm</name>
    <name type="synonym">Filaria loa</name>
    <dbReference type="NCBI Taxonomy" id="7209"/>
    <lineage>
        <taxon>Eukaryota</taxon>
        <taxon>Metazoa</taxon>
        <taxon>Ecdysozoa</taxon>
        <taxon>Nematoda</taxon>
        <taxon>Chromadorea</taxon>
        <taxon>Rhabditida</taxon>
        <taxon>Spirurina</taxon>
        <taxon>Spiruromorpha</taxon>
        <taxon>Filarioidea</taxon>
        <taxon>Onchocercidae</taxon>
        <taxon>Loa</taxon>
    </lineage>
</organism>
<comment type="subcellular location">
    <subcellularLocation>
        <location evidence="1">Nucleus</location>
    </subcellularLocation>
</comment>
<sequence length="909" mass="99880">MEGCFNCWPRFSHKRNKDWSNRLQCEGDYRLTNKCFELQIAKCAWLSVWCYQHENAFCIPSVVISMESVSHSISVSLLLFQAWDLCSDAGAFVRAILMFISVYFRNRSSKENKCLTLASGWMSHDHITTQGNYDPKREDGIPGCEVSSEDDVQVSYKKVMKDIHGADLNENLCCSLCKSYLIDAVTLTECLHSYCRACLLGNIEKAEVYHCTKCAASFGRDLSEAFVRDDTLQKLVYKMVPEVYWQELLQRGEFLKKRIVSPDEKATILDKKLMQLASELCAPNEMVSLCLEYISPGISDNDTGEDNNDKEAVNASRLLDDNKPSTVAEADRLEKQEAMLTTFRRYFRCQASTRISALRKLLEAKLEVSDTYRLFFVDSDCNVMLDDQCTLQDIAYMFSWRRLGPMKVLFTLQRHLEEEKPPVLDMEFMPELVAEEPLSQGNAAVTAAIETPVQLPALTVSLNTSMMEGGPNHQPIITTEVHPPPRKKRKSTAPTKKQVGSPIPVQRMTGVSPLAKGPPPLVRLENTGLGKKSSSSGRTKSTEKTSTKTPSHEDTPATKQAKLMPTSFDNKLQQIIDSSPSRSAKISKGSRAKTLPKAASSGATESSSQLVSNDKSVDSSNKTGNTNCSLQSGKLISTDGIKTESSSSSVKTENVTTKEKTFSKLHTISKITENTTVITTISTPTSTTATTTTTISHPRPIQPRPLEMKTNYEALVKSYGLNGMGNKLSSFPLDGKHVGFSPPLHMQPPLFMDPKIAAQPIKHILSGRGMPIVPETTPYLRNPALANFMHHLHMQPPPIPGLTGTTTPPLPSHNNGSPSSCSSSNQLASTHSPPISNVPSKSSQQQQLKHPTAVPLPPTVTNSGGNSNKLLNSSGSSSRASSPAAKLQQKIASPIPIPTAHITPFMSHS</sequence>
<dbReference type="InterPro" id="IPR013083">
    <property type="entry name" value="Znf_RING/FYVE/PHD"/>
</dbReference>
<feature type="domain" description="RING-type" evidence="8">
    <location>
        <begin position="174"/>
        <end position="214"/>
    </location>
</feature>
<feature type="compositionally biased region" description="Low complexity" evidence="7">
    <location>
        <begin position="863"/>
        <end position="887"/>
    </location>
</feature>
<dbReference type="Pfam" id="PF00097">
    <property type="entry name" value="zf-C3HC4"/>
    <property type="match status" value="1"/>
</dbReference>
<keyword evidence="9" id="KW-1185">Reference proteome</keyword>
<keyword evidence="5" id="KW-0539">Nucleus</keyword>
<name>A0A1I7VKF4_LOALO</name>
<dbReference type="Gene3D" id="3.10.20.90">
    <property type="entry name" value="Phosphatidylinositol 3-kinase Catalytic Subunit, Chain A, domain 1"/>
    <property type="match status" value="1"/>
</dbReference>
<evidence type="ECO:0000256" key="3">
    <source>
        <dbReference type="ARBA" id="ARBA00022771"/>
    </source>
</evidence>
<dbReference type="InterPro" id="IPR017907">
    <property type="entry name" value="Znf_RING_CS"/>
</dbReference>
<feature type="compositionally biased region" description="Basic and acidic residues" evidence="7">
    <location>
        <begin position="540"/>
        <end position="556"/>
    </location>
</feature>
<feature type="compositionally biased region" description="Low complexity" evidence="7">
    <location>
        <begin position="527"/>
        <end position="539"/>
    </location>
</feature>
<accession>A0A1I7VKF4</accession>
<dbReference type="PANTHER" id="PTHR10825:SF29">
    <property type="entry name" value="POLYCOMB GROUP RING FINGER PROTEIN 1"/>
    <property type="match status" value="1"/>
</dbReference>
<keyword evidence="3 6" id="KW-0863">Zinc-finger</keyword>
<feature type="region of interest" description="Disordered" evidence="7">
    <location>
        <begin position="684"/>
        <end position="704"/>
    </location>
</feature>
<dbReference type="GO" id="GO:0008270">
    <property type="term" value="F:zinc ion binding"/>
    <property type="evidence" value="ECO:0007669"/>
    <property type="project" value="UniProtKB-KW"/>
</dbReference>
<evidence type="ECO:0000256" key="2">
    <source>
        <dbReference type="ARBA" id="ARBA00022723"/>
    </source>
</evidence>
<dbReference type="STRING" id="7209.A0A1I7VKF4"/>
<proteinExistence type="predicted"/>
<dbReference type="PROSITE" id="PS00518">
    <property type="entry name" value="ZF_RING_1"/>
    <property type="match status" value="1"/>
</dbReference>
<keyword evidence="2" id="KW-0479">Metal-binding</keyword>
<dbReference type="WBParaSite" id="EN70_3542">
    <property type="protein sequence ID" value="EN70_3542"/>
    <property type="gene ID" value="EN70_3542"/>
</dbReference>
<evidence type="ECO:0000313" key="10">
    <source>
        <dbReference type="WBParaSite" id="EN70_3542"/>
    </source>
</evidence>
<dbReference type="Pfam" id="PF16207">
    <property type="entry name" value="RAWUL"/>
    <property type="match status" value="1"/>
</dbReference>
<feature type="compositionally biased region" description="Polar residues" evidence="7">
    <location>
        <begin position="601"/>
        <end position="633"/>
    </location>
</feature>
<evidence type="ECO:0000256" key="7">
    <source>
        <dbReference type="SAM" id="MobiDB-lite"/>
    </source>
</evidence>
<dbReference type="InParanoid" id="A0A1I7VKF4"/>
<reference evidence="10" key="2">
    <citation type="submission" date="2016-11" db="UniProtKB">
        <authorList>
            <consortium name="WormBaseParasite"/>
        </authorList>
    </citation>
    <scope>IDENTIFICATION</scope>
</reference>
<keyword evidence="4" id="KW-0862">Zinc</keyword>
<feature type="region of interest" description="Disordered" evidence="7">
    <location>
        <begin position="796"/>
        <end position="909"/>
    </location>
</feature>
<dbReference type="SUPFAM" id="SSF57850">
    <property type="entry name" value="RING/U-box"/>
    <property type="match status" value="1"/>
</dbReference>
<gene>
    <name evidence="10" type="primary">LOAG_04891</name>
</gene>
<reference evidence="9" key="1">
    <citation type="submission" date="2012-04" db="EMBL/GenBank/DDBJ databases">
        <title>The Genome Sequence of Loa loa.</title>
        <authorList>
            <consortium name="The Broad Institute Genome Sequencing Platform"/>
            <consortium name="Broad Institute Genome Sequencing Center for Infectious Disease"/>
            <person name="Nutman T.B."/>
            <person name="Fink D.L."/>
            <person name="Russ C."/>
            <person name="Young S."/>
            <person name="Zeng Q."/>
            <person name="Gargeya S."/>
            <person name="Alvarado L."/>
            <person name="Berlin A."/>
            <person name="Chapman S.B."/>
            <person name="Chen Z."/>
            <person name="Freedman E."/>
            <person name="Gellesch M."/>
            <person name="Goldberg J."/>
            <person name="Griggs A."/>
            <person name="Gujja S."/>
            <person name="Heilman E.R."/>
            <person name="Heiman D."/>
            <person name="Howarth C."/>
            <person name="Mehta T."/>
            <person name="Neiman D."/>
            <person name="Pearson M."/>
            <person name="Roberts A."/>
            <person name="Saif S."/>
            <person name="Shea T."/>
            <person name="Shenoy N."/>
            <person name="Sisk P."/>
            <person name="Stolte C."/>
            <person name="Sykes S."/>
            <person name="White J."/>
            <person name="Yandava C."/>
            <person name="Haas B."/>
            <person name="Henn M.R."/>
            <person name="Nusbaum C."/>
            <person name="Birren B."/>
        </authorList>
    </citation>
    <scope>NUCLEOTIDE SEQUENCE [LARGE SCALE GENOMIC DNA]</scope>
</reference>
<dbReference type="GO" id="GO:1990841">
    <property type="term" value="F:promoter-specific chromatin binding"/>
    <property type="evidence" value="ECO:0007669"/>
    <property type="project" value="TreeGrafter"/>
</dbReference>
<dbReference type="Gene3D" id="3.30.40.10">
    <property type="entry name" value="Zinc/RING finger domain, C3HC4 (zinc finger)"/>
    <property type="match status" value="1"/>
</dbReference>
<evidence type="ECO:0000256" key="5">
    <source>
        <dbReference type="ARBA" id="ARBA00023242"/>
    </source>
</evidence>
<dbReference type="GO" id="GO:0000122">
    <property type="term" value="P:negative regulation of transcription by RNA polymerase II"/>
    <property type="evidence" value="ECO:0007669"/>
    <property type="project" value="TreeGrafter"/>
</dbReference>
<dbReference type="PROSITE" id="PS50089">
    <property type="entry name" value="ZF_RING_2"/>
    <property type="match status" value="1"/>
</dbReference>
<dbReference type="OrthoDB" id="1305878at2759"/>
<evidence type="ECO:0000313" key="9">
    <source>
        <dbReference type="Proteomes" id="UP000095285"/>
    </source>
</evidence>
<feature type="compositionally biased region" description="Low complexity" evidence="7">
    <location>
        <begin position="684"/>
        <end position="696"/>
    </location>
</feature>
<dbReference type="InterPro" id="IPR001841">
    <property type="entry name" value="Znf_RING"/>
</dbReference>
<evidence type="ECO:0000256" key="1">
    <source>
        <dbReference type="ARBA" id="ARBA00004123"/>
    </source>
</evidence>
<dbReference type="AlphaFoldDB" id="A0A1I7VKF4"/>
<feature type="region of interest" description="Disordered" evidence="7">
    <location>
        <begin position="465"/>
        <end position="633"/>
    </location>
</feature>
<dbReference type="GO" id="GO:0035102">
    <property type="term" value="C:PRC1 complex"/>
    <property type="evidence" value="ECO:0007669"/>
    <property type="project" value="TreeGrafter"/>
</dbReference>